<evidence type="ECO:0000313" key="2">
    <source>
        <dbReference type="Proteomes" id="UP000824029"/>
    </source>
</evidence>
<dbReference type="Pfam" id="PF06115">
    <property type="entry name" value="DUF956"/>
    <property type="match status" value="1"/>
</dbReference>
<proteinExistence type="predicted"/>
<sequence>MAQSQNTTVDLTIPATMFTGFSVTGSMMVGDKALEFYNERNVEDYIQIPWDQVDHVDASVMFGGRVIPRFAVFTKENGVFAFSARNNHKLLRAVRDHIGGERIVRSASFFGVIRAGLMGIWRRITRRG</sequence>
<dbReference type="Proteomes" id="UP000824029">
    <property type="component" value="Unassembled WGS sequence"/>
</dbReference>
<protein>
    <submittedName>
        <fullName evidence="1">DUF956 family protein</fullName>
    </submittedName>
</protein>
<reference evidence="1" key="2">
    <citation type="submission" date="2021-04" db="EMBL/GenBank/DDBJ databases">
        <authorList>
            <person name="Gilroy R."/>
        </authorList>
    </citation>
    <scope>NUCLEOTIDE SEQUENCE</scope>
    <source>
        <strain evidence="1">ChiHecolR3B27-1887</strain>
    </source>
</reference>
<name>A0A9D2IQ08_9ACTN</name>
<gene>
    <name evidence="1" type="ORF">IAA22_07635</name>
</gene>
<dbReference type="EMBL" id="DXBZ01000155">
    <property type="protein sequence ID" value="HIZ18961.1"/>
    <property type="molecule type" value="Genomic_DNA"/>
</dbReference>
<evidence type="ECO:0000313" key="1">
    <source>
        <dbReference type="EMBL" id="HIZ18961.1"/>
    </source>
</evidence>
<dbReference type="PIRSF" id="PIRSF021265">
    <property type="entry name" value="DUF956"/>
    <property type="match status" value="1"/>
</dbReference>
<dbReference type="AlphaFoldDB" id="A0A9D2IQ08"/>
<accession>A0A9D2IQ08</accession>
<reference evidence="1" key="1">
    <citation type="journal article" date="2021" name="PeerJ">
        <title>Extensive microbial diversity within the chicken gut microbiome revealed by metagenomics and culture.</title>
        <authorList>
            <person name="Gilroy R."/>
            <person name="Ravi A."/>
            <person name="Getino M."/>
            <person name="Pursley I."/>
            <person name="Horton D.L."/>
            <person name="Alikhan N.F."/>
            <person name="Baker D."/>
            <person name="Gharbi K."/>
            <person name="Hall N."/>
            <person name="Watson M."/>
            <person name="Adriaenssens E.M."/>
            <person name="Foster-Nyarko E."/>
            <person name="Jarju S."/>
            <person name="Secka A."/>
            <person name="Antonio M."/>
            <person name="Oren A."/>
            <person name="Chaudhuri R.R."/>
            <person name="La Ragione R."/>
            <person name="Hildebrand F."/>
            <person name="Pallen M.J."/>
        </authorList>
    </citation>
    <scope>NUCLEOTIDE SEQUENCE</scope>
    <source>
        <strain evidence="1">ChiHecolR3B27-1887</strain>
    </source>
</reference>
<comment type="caution">
    <text evidence="1">The sequence shown here is derived from an EMBL/GenBank/DDBJ whole genome shotgun (WGS) entry which is preliminary data.</text>
</comment>
<dbReference type="InterPro" id="IPR010360">
    <property type="entry name" value="DUF956"/>
</dbReference>
<organism evidence="1 2">
    <name type="scientific">Candidatus Olsenella stercoravium</name>
    <dbReference type="NCBI Taxonomy" id="2838713"/>
    <lineage>
        <taxon>Bacteria</taxon>
        <taxon>Bacillati</taxon>
        <taxon>Actinomycetota</taxon>
        <taxon>Coriobacteriia</taxon>
        <taxon>Coriobacteriales</taxon>
        <taxon>Atopobiaceae</taxon>
        <taxon>Olsenella</taxon>
    </lineage>
</organism>